<accession>A0AAV2AQM2</accession>
<keyword evidence="5" id="KW-1185">Reference proteome</keyword>
<dbReference type="InterPro" id="IPR030127">
    <property type="entry name" value="MTSS1/MTSS2"/>
</dbReference>
<dbReference type="PANTHER" id="PTHR15708">
    <property type="entry name" value="ACTIN BUNDLING/MISSING IN METASTASIS-RELATED"/>
    <property type="match status" value="1"/>
</dbReference>
<dbReference type="Pfam" id="PF08397">
    <property type="entry name" value="IMD"/>
    <property type="match status" value="1"/>
</dbReference>
<sequence>MMEPAVEREFSALGGLFQHIISDLKNSAPVWEDFLFKASKFHGQLRSTILASTSFLDSFQKIADMATSTRGATKEIGSALTRLCLRQRSVEAKLQIFENALQEGLVGPLQEKVEEWKKSVNNLDKEHSKEYKRAKQDLKKKSSDTLKLQKKVRKVGVIDIRRTLDYALQDVTDKYLLLEEIEKQSVRKALIEERSHYCLFVGYLQPVLESEIAMLHEINHIQEIIDTLSKITGDPHLLPSASEQVITDVKKSENTWSFHETPPGSPRSLGSRKSSVCSISSINSSSSGSLKSHSSRHLSHSQVQTLGRKHLNSVASQDSGFTSQDTLFYNNMNAPAEYSQLCTFQESIPATFSTPSSPVPDVTSTWPNLQESNSPEKDSSSLLTKYQRPHTISSAYEKSNHNRPALTVHTFLPLDQTPDLRNNYGTVGTFKSFGSKFKDRNCSSQPGTPVYSRPSLPERSDNSYRPKPTLPEKSASVKAKHDKLYSEPNKSVPDFNRTPPDQVVPHPIYANASDLASKKSLSDEIYSGGPESSTEVQNRKEFAAVLNEGLLMQSKWIRSEKSFSESESSSPSVPKHGRSAGGSSETLPRSRGSFTEDQILEWQFQNLGFSNESSMINQQGNQRRPMSIAGMSTGFLLPRKANTLQRVGSSAGPKPPTPVRRSSSITASASQGKISEASTLSKPDSSSQSMSSGAGETRYSPNLREFKRSHSTLSSPQEKFGHSLRHVEIGNFSEKSNSSSSLNKEASGSENSIVTDVSDSRARLIHDLNSVMQQRKSTLKKQTSQGDPPVVPPRNTSKQEQNGSKSNEHCASVDNALYGRFTKKEKTPHTFNAKPVHSQELQKQFHQKPRLKECLSQGDLFHCSKDWDQPFKQKNGNDVPDNDRLLKRSFVAALNARLAEHQRIESQTDDKPHIAPWLKNDKNYLTWNSGFHRLAPQVSLMDQIKQGTRLRRVTSNDRSSPRFA</sequence>
<dbReference type="GO" id="GO:0003779">
    <property type="term" value="F:actin binding"/>
    <property type="evidence" value="ECO:0007669"/>
    <property type="project" value="InterPro"/>
</dbReference>
<reference evidence="4 5" key="1">
    <citation type="submission" date="2024-04" db="EMBL/GenBank/DDBJ databases">
        <authorList>
            <person name="Rising A."/>
            <person name="Reimegard J."/>
            <person name="Sonavane S."/>
            <person name="Akerstrom W."/>
            <person name="Nylinder S."/>
            <person name="Hedman E."/>
            <person name="Kallberg Y."/>
        </authorList>
    </citation>
    <scope>NUCLEOTIDE SEQUENCE [LARGE SCALE GENOMIC DNA]</scope>
</reference>
<feature type="compositionally biased region" description="Polar residues" evidence="1">
    <location>
        <begin position="581"/>
        <end position="591"/>
    </location>
</feature>
<dbReference type="InterPro" id="IPR003124">
    <property type="entry name" value="WH2_dom"/>
</dbReference>
<evidence type="ECO:0000259" key="2">
    <source>
        <dbReference type="PROSITE" id="PS51082"/>
    </source>
</evidence>
<protein>
    <submittedName>
        <fullName evidence="4">Uncharacterized protein</fullName>
    </submittedName>
</protein>
<evidence type="ECO:0000313" key="4">
    <source>
        <dbReference type="EMBL" id="CAL1285675.1"/>
    </source>
</evidence>
<dbReference type="InterPro" id="IPR013606">
    <property type="entry name" value="I-BAR_dom"/>
</dbReference>
<comment type="caution">
    <text evidence="4">The sequence shown here is derived from an EMBL/GenBank/DDBJ whole genome shotgun (WGS) entry which is preliminary data.</text>
</comment>
<evidence type="ECO:0000259" key="3">
    <source>
        <dbReference type="PROSITE" id="PS51338"/>
    </source>
</evidence>
<evidence type="ECO:0000256" key="1">
    <source>
        <dbReference type="SAM" id="MobiDB-lite"/>
    </source>
</evidence>
<feature type="compositionally biased region" description="Low complexity" evidence="1">
    <location>
        <begin position="353"/>
        <end position="367"/>
    </location>
</feature>
<feature type="region of interest" description="Disordered" evidence="1">
    <location>
        <begin position="285"/>
        <end position="305"/>
    </location>
</feature>
<feature type="region of interest" description="Disordered" evidence="1">
    <location>
        <begin position="773"/>
        <end position="811"/>
    </location>
</feature>
<dbReference type="EMBL" id="CAXIEN010000193">
    <property type="protein sequence ID" value="CAL1285675.1"/>
    <property type="molecule type" value="Genomic_DNA"/>
</dbReference>
<feature type="compositionally biased region" description="Low complexity" evidence="1">
    <location>
        <begin position="681"/>
        <end position="692"/>
    </location>
</feature>
<dbReference type="GO" id="GO:0009898">
    <property type="term" value="C:cytoplasmic side of plasma membrane"/>
    <property type="evidence" value="ECO:0007669"/>
    <property type="project" value="TreeGrafter"/>
</dbReference>
<feature type="compositionally biased region" description="Low complexity" evidence="1">
    <location>
        <begin position="733"/>
        <end position="750"/>
    </location>
</feature>
<dbReference type="InterPro" id="IPR027267">
    <property type="entry name" value="AH/BAR_dom_sf"/>
</dbReference>
<dbReference type="Gene3D" id="1.20.1270.60">
    <property type="entry name" value="Arfaptin homology (AH) domain/BAR domain"/>
    <property type="match status" value="1"/>
</dbReference>
<feature type="region of interest" description="Disordered" evidence="1">
    <location>
        <begin position="435"/>
        <end position="507"/>
    </location>
</feature>
<feature type="region of interest" description="Disordered" evidence="1">
    <location>
        <begin position="562"/>
        <end position="591"/>
    </location>
</feature>
<feature type="domain" description="IMD" evidence="3">
    <location>
        <begin position="1"/>
        <end position="252"/>
    </location>
</feature>
<feature type="compositionally biased region" description="Polar residues" evidence="1">
    <location>
        <begin position="660"/>
        <end position="680"/>
    </location>
</feature>
<dbReference type="GO" id="GO:0007009">
    <property type="term" value="P:plasma membrane organization"/>
    <property type="evidence" value="ECO:0007669"/>
    <property type="project" value="InterPro"/>
</dbReference>
<feature type="region of interest" description="Disordered" evidence="1">
    <location>
        <begin position="733"/>
        <end position="758"/>
    </location>
</feature>
<feature type="compositionally biased region" description="Polar residues" evidence="1">
    <location>
        <begin position="794"/>
        <end position="805"/>
    </location>
</feature>
<gene>
    <name evidence="4" type="ORF">LARSCL_LOCUS13850</name>
</gene>
<organism evidence="4 5">
    <name type="scientific">Larinioides sclopetarius</name>
    <dbReference type="NCBI Taxonomy" id="280406"/>
    <lineage>
        <taxon>Eukaryota</taxon>
        <taxon>Metazoa</taxon>
        <taxon>Ecdysozoa</taxon>
        <taxon>Arthropoda</taxon>
        <taxon>Chelicerata</taxon>
        <taxon>Arachnida</taxon>
        <taxon>Araneae</taxon>
        <taxon>Araneomorphae</taxon>
        <taxon>Entelegynae</taxon>
        <taxon>Araneoidea</taxon>
        <taxon>Araneidae</taxon>
        <taxon>Larinioides</taxon>
    </lineage>
</organism>
<evidence type="ECO:0000313" key="5">
    <source>
        <dbReference type="Proteomes" id="UP001497382"/>
    </source>
</evidence>
<dbReference type="GO" id="GO:0005543">
    <property type="term" value="F:phospholipid binding"/>
    <property type="evidence" value="ECO:0007669"/>
    <property type="project" value="TreeGrafter"/>
</dbReference>
<feature type="region of interest" description="Disordered" evidence="1">
    <location>
        <begin position="646"/>
        <end position="701"/>
    </location>
</feature>
<dbReference type="PROSITE" id="PS51082">
    <property type="entry name" value="WH2"/>
    <property type="match status" value="1"/>
</dbReference>
<proteinExistence type="predicted"/>
<feature type="region of interest" description="Disordered" evidence="1">
    <location>
        <begin position="353"/>
        <end position="383"/>
    </location>
</feature>
<feature type="domain" description="WH2" evidence="2">
    <location>
        <begin position="936"/>
        <end position="953"/>
    </location>
</feature>
<dbReference type="SUPFAM" id="SSF103657">
    <property type="entry name" value="BAR/IMD domain-like"/>
    <property type="match status" value="1"/>
</dbReference>
<dbReference type="PROSITE" id="PS51338">
    <property type="entry name" value="IMD"/>
    <property type="match status" value="1"/>
</dbReference>
<dbReference type="AlphaFoldDB" id="A0AAV2AQM2"/>
<dbReference type="Proteomes" id="UP001497382">
    <property type="component" value="Unassembled WGS sequence"/>
</dbReference>
<dbReference type="GO" id="GO:0015629">
    <property type="term" value="C:actin cytoskeleton"/>
    <property type="evidence" value="ECO:0007669"/>
    <property type="project" value="TreeGrafter"/>
</dbReference>
<dbReference type="GO" id="GO:0030031">
    <property type="term" value="P:cell projection assembly"/>
    <property type="evidence" value="ECO:0007669"/>
    <property type="project" value="TreeGrafter"/>
</dbReference>
<name>A0AAV2AQM2_9ARAC</name>
<feature type="compositionally biased region" description="Polar residues" evidence="1">
    <location>
        <begin position="773"/>
        <end position="786"/>
    </location>
</feature>
<dbReference type="PANTHER" id="PTHR15708:SF4">
    <property type="entry name" value="FI21477P1-RELATED"/>
    <property type="match status" value="1"/>
</dbReference>